<dbReference type="Pfam" id="PF16510">
    <property type="entry name" value="P22_portal"/>
    <property type="match status" value="1"/>
</dbReference>
<accession>A0A6J5NR69</accession>
<evidence type="ECO:0000313" key="1">
    <source>
        <dbReference type="EMBL" id="CAB4161383.1"/>
    </source>
</evidence>
<sequence>MALQDIGDDRIGEAIKFLRLVGEADSQNRAEALGDLKFAAGDQWPVEIQNSRNLESRPCLTINKIDAYVRQVTNQQRQQRPRIKVHPVNNEGDLKIAQVIEGITRHVEVNSSADTAYDTAFEYAVKMGWGYWRVTTNYVSEETFDQEIYIEPVDDPFSVYFDPNSISPDGSDAERCLITSVMSKASFRKAYPGADDGANFSARATGDSDAEWVTKEDIRLAEYWHVERVKATLILLSDGTKVYEDELPSAELLDASQITIMDKRPSYRRKVKWCKLTAMEVLEEREWPGKYIPIIPCYGAQVIVEGKRKKYGLVRFAKDPQRMYNFWRTAMTESIALAPKPKWLLAEGQDEGHESEWAMANIKSTPVLRYKQKDIEGVPAPVPTRIQPEPPPEGIMVAAGAIADDLKTVLGIFDPAQALPGNISGKALQGQQMQVDLSNFHFYDNMTRSIKHTGKIILDLIPKIYDTQRVLRIIGVDGKPDLVTINEVEATGKVLNDVTVGLYDVVMDTGPGYNSKRQQAVDTMLPLMADPNVFQAAGDLLFRNMDFPGADVIADRLAAMNPLAQINPDEDVPPQIQMQLMQAQKAVADMEQKMIAMQLEVNNRGQVAQIKEEGSNRRKLMDVISRAYNTDTINEAKINQAAVKAVTDQNKIELDAMVRLVLAGLPAEALSAEMARRDAEQQQASAFAEMEVNQTQNPFIQAGQELMAPPPQPPMMPPEMMQPQMPGMGMPQ</sequence>
<gene>
    <name evidence="1" type="ORF">UFOVP766_47</name>
</gene>
<name>A0A6J5NR69_9CAUD</name>
<dbReference type="InterPro" id="IPR032427">
    <property type="entry name" value="P22_portal"/>
</dbReference>
<protein>
    <submittedName>
        <fullName evidence="1">Phage P22-like portal protein</fullName>
    </submittedName>
</protein>
<proteinExistence type="predicted"/>
<dbReference type="EMBL" id="LR796699">
    <property type="protein sequence ID" value="CAB4161383.1"/>
    <property type="molecule type" value="Genomic_DNA"/>
</dbReference>
<reference evidence="1" key="1">
    <citation type="submission" date="2020-04" db="EMBL/GenBank/DDBJ databases">
        <authorList>
            <person name="Chiriac C."/>
            <person name="Salcher M."/>
            <person name="Ghai R."/>
            <person name="Kavagutti S V."/>
        </authorList>
    </citation>
    <scope>NUCLEOTIDE SEQUENCE</scope>
</reference>
<organism evidence="1">
    <name type="scientific">uncultured Caudovirales phage</name>
    <dbReference type="NCBI Taxonomy" id="2100421"/>
    <lineage>
        <taxon>Viruses</taxon>
        <taxon>Duplodnaviria</taxon>
        <taxon>Heunggongvirae</taxon>
        <taxon>Uroviricota</taxon>
        <taxon>Caudoviricetes</taxon>
        <taxon>Peduoviridae</taxon>
        <taxon>Maltschvirus</taxon>
        <taxon>Maltschvirus maltsch</taxon>
    </lineage>
</organism>